<feature type="chain" id="PRO_5020446681" description="Outer membrane protein with beta-barrel domain" evidence="1">
    <location>
        <begin position="23"/>
        <end position="195"/>
    </location>
</feature>
<keyword evidence="3" id="KW-1185">Reference proteome</keyword>
<proteinExistence type="predicted"/>
<gene>
    <name evidence="2" type="ORF">EV194_102258</name>
</gene>
<dbReference type="OrthoDB" id="1121292at2"/>
<evidence type="ECO:0000313" key="3">
    <source>
        <dbReference type="Proteomes" id="UP000295221"/>
    </source>
</evidence>
<protein>
    <recommendedName>
        <fullName evidence="4">Outer membrane protein with beta-barrel domain</fullName>
    </recommendedName>
</protein>
<evidence type="ECO:0000256" key="1">
    <source>
        <dbReference type="SAM" id="SignalP"/>
    </source>
</evidence>
<dbReference type="EMBL" id="SLWK01000002">
    <property type="protein sequence ID" value="TCO09829.1"/>
    <property type="molecule type" value="Genomic_DNA"/>
</dbReference>
<feature type="signal peptide" evidence="1">
    <location>
        <begin position="1"/>
        <end position="22"/>
    </location>
</feature>
<dbReference type="Proteomes" id="UP000295221">
    <property type="component" value="Unassembled WGS sequence"/>
</dbReference>
<evidence type="ECO:0000313" key="2">
    <source>
        <dbReference type="EMBL" id="TCO09829.1"/>
    </source>
</evidence>
<name>A0A4R2GN21_9BACT</name>
<dbReference type="RefSeq" id="WP_132432639.1">
    <property type="nucleotide sequence ID" value="NZ_SLWK01000002.1"/>
</dbReference>
<keyword evidence="1" id="KW-0732">Signal</keyword>
<reference evidence="2 3" key="1">
    <citation type="submission" date="2019-03" db="EMBL/GenBank/DDBJ databases">
        <title>Genomic Encyclopedia of Type Strains, Phase IV (KMG-IV): sequencing the most valuable type-strain genomes for metagenomic binning, comparative biology and taxonomic classification.</title>
        <authorList>
            <person name="Goeker M."/>
        </authorList>
    </citation>
    <scope>NUCLEOTIDE SEQUENCE [LARGE SCALE GENOMIC DNA]</scope>
    <source>
        <strain evidence="2 3">DSM 24179</strain>
    </source>
</reference>
<dbReference type="AlphaFoldDB" id="A0A4R2GN21"/>
<sequence length="195" mass="21505">MKGILILLASFLMICFPYNSEAQTSEGKESGGLAMFFGPSATYFHGKHSDEFDSFESDRLNWQLDAFLGFYSGQRDGGTAIGVFGTAGYSNRNTIREMSGYAGFELDDVIESRFNSFYQIEGGFLLANVLRLSTGVGKQYYTTTGGDNSFNYLSTTAGFLINMGKVSWSINANLNYGRDYSDTILRLSTGLMFGF</sequence>
<comment type="caution">
    <text evidence="2">The sequence shown here is derived from an EMBL/GenBank/DDBJ whole genome shotgun (WGS) entry which is preliminary data.</text>
</comment>
<accession>A0A4R2GN21</accession>
<organism evidence="2 3">
    <name type="scientific">Natronoflexus pectinivorans</name>
    <dbReference type="NCBI Taxonomy" id="682526"/>
    <lineage>
        <taxon>Bacteria</taxon>
        <taxon>Pseudomonadati</taxon>
        <taxon>Bacteroidota</taxon>
        <taxon>Bacteroidia</taxon>
        <taxon>Marinilabiliales</taxon>
        <taxon>Marinilabiliaceae</taxon>
        <taxon>Natronoflexus</taxon>
    </lineage>
</organism>
<evidence type="ECO:0008006" key="4">
    <source>
        <dbReference type="Google" id="ProtNLM"/>
    </source>
</evidence>